<reference evidence="2 3" key="1">
    <citation type="submission" date="2019-03" db="EMBL/GenBank/DDBJ databases">
        <title>First draft genome of Liparis tanakae, snailfish: a comprehensive survey of snailfish specific genes.</title>
        <authorList>
            <person name="Kim W."/>
            <person name="Song I."/>
            <person name="Jeong J.-H."/>
            <person name="Kim D."/>
            <person name="Kim S."/>
            <person name="Ryu S."/>
            <person name="Song J.Y."/>
            <person name="Lee S.K."/>
        </authorList>
    </citation>
    <scope>NUCLEOTIDE SEQUENCE [LARGE SCALE GENOMIC DNA]</scope>
    <source>
        <tissue evidence="2">Muscle</tissue>
    </source>
</reference>
<evidence type="ECO:0000313" key="2">
    <source>
        <dbReference type="EMBL" id="TNN38011.1"/>
    </source>
</evidence>
<sequence>MVRQTDDSTTATTASAVRQREELAALPGVAQVTPAGGTQRVKGQRSKVEHRCVPLPVALIPVHRGSAGQSGHGWREEGEFKRMFVVGGAERRSARVEAPRYLWARARHHASGCGLAGVPSSLQPGRERRRSGGNGLLR</sequence>
<gene>
    <name evidence="2" type="ORF">EYF80_051839</name>
</gene>
<name>A0A4Z2FAU6_9TELE</name>
<keyword evidence="3" id="KW-1185">Reference proteome</keyword>
<proteinExistence type="predicted"/>
<organism evidence="2 3">
    <name type="scientific">Liparis tanakae</name>
    <name type="common">Tanaka's snailfish</name>
    <dbReference type="NCBI Taxonomy" id="230148"/>
    <lineage>
        <taxon>Eukaryota</taxon>
        <taxon>Metazoa</taxon>
        <taxon>Chordata</taxon>
        <taxon>Craniata</taxon>
        <taxon>Vertebrata</taxon>
        <taxon>Euteleostomi</taxon>
        <taxon>Actinopterygii</taxon>
        <taxon>Neopterygii</taxon>
        <taxon>Teleostei</taxon>
        <taxon>Neoteleostei</taxon>
        <taxon>Acanthomorphata</taxon>
        <taxon>Eupercaria</taxon>
        <taxon>Perciformes</taxon>
        <taxon>Cottioidei</taxon>
        <taxon>Cottales</taxon>
        <taxon>Liparidae</taxon>
        <taxon>Liparis</taxon>
    </lineage>
</organism>
<evidence type="ECO:0000256" key="1">
    <source>
        <dbReference type="SAM" id="MobiDB-lite"/>
    </source>
</evidence>
<dbReference type="EMBL" id="SRLO01001418">
    <property type="protein sequence ID" value="TNN38011.1"/>
    <property type="molecule type" value="Genomic_DNA"/>
</dbReference>
<dbReference type="Proteomes" id="UP000314294">
    <property type="component" value="Unassembled WGS sequence"/>
</dbReference>
<accession>A0A4Z2FAU6</accession>
<dbReference type="AlphaFoldDB" id="A0A4Z2FAU6"/>
<comment type="caution">
    <text evidence="2">The sequence shown here is derived from an EMBL/GenBank/DDBJ whole genome shotgun (WGS) entry which is preliminary data.</text>
</comment>
<protein>
    <submittedName>
        <fullName evidence="2">Uncharacterized protein</fullName>
    </submittedName>
</protein>
<evidence type="ECO:0000313" key="3">
    <source>
        <dbReference type="Proteomes" id="UP000314294"/>
    </source>
</evidence>
<feature type="region of interest" description="Disordered" evidence="1">
    <location>
        <begin position="28"/>
        <end position="47"/>
    </location>
</feature>
<feature type="region of interest" description="Disordered" evidence="1">
    <location>
        <begin position="115"/>
        <end position="138"/>
    </location>
</feature>